<protein>
    <submittedName>
        <fullName evidence="12">Pyridine nucleotide-disulfide oxidoreductase</fullName>
    </submittedName>
</protein>
<reference evidence="12 13" key="1">
    <citation type="journal article" date="2015" name="Appl. Environ. Microbiol.">
        <title>Nanoarchaeota, Their Sulfolobales Host, and Nanoarchaeota Virus Distribution across Yellowstone National Park Hot Springs.</title>
        <authorList>
            <person name="Munson-McGee J.H."/>
            <person name="Field E.K."/>
            <person name="Bateson M."/>
            <person name="Rooney C."/>
            <person name="Stepanauskas R."/>
            <person name="Young M.J."/>
        </authorList>
    </citation>
    <scope>NUCLEOTIDE SEQUENCE [LARGE SCALE GENOMIC DNA]</scope>
    <source>
        <strain evidence="12">SCGC AC-742_N10</strain>
    </source>
</reference>
<dbReference type="AlphaFoldDB" id="A0A2T9X6L9"/>
<keyword evidence="8 9" id="KW-0676">Redox-active center</keyword>
<dbReference type="Proteomes" id="UP000245638">
    <property type="component" value="Unassembled WGS sequence"/>
</dbReference>
<dbReference type="GO" id="GO:0016668">
    <property type="term" value="F:oxidoreductase activity, acting on a sulfur group of donors, NAD(P) as acceptor"/>
    <property type="evidence" value="ECO:0007669"/>
    <property type="project" value="InterPro"/>
</dbReference>
<dbReference type="SUPFAM" id="SSF55424">
    <property type="entry name" value="FAD/NAD-linked reductases, dimerisation (C-terminal) domain"/>
    <property type="match status" value="1"/>
</dbReference>
<keyword evidence="6 9" id="KW-0560">Oxidoreductase</keyword>
<feature type="domain" description="FAD/NAD(P)-binding" evidence="11">
    <location>
        <begin position="4"/>
        <end position="307"/>
    </location>
</feature>
<comment type="cofactor">
    <cofactor evidence="1">
        <name>FAD</name>
        <dbReference type="ChEBI" id="CHEBI:57692"/>
    </cofactor>
</comment>
<evidence type="ECO:0000256" key="8">
    <source>
        <dbReference type="ARBA" id="ARBA00023284"/>
    </source>
</evidence>
<dbReference type="PIRSF" id="PIRSF000350">
    <property type="entry name" value="Mercury_reductase_MerA"/>
    <property type="match status" value="1"/>
</dbReference>
<evidence type="ECO:0000313" key="12">
    <source>
        <dbReference type="EMBL" id="PVU75729.1"/>
    </source>
</evidence>
<evidence type="ECO:0000256" key="6">
    <source>
        <dbReference type="ARBA" id="ARBA00023002"/>
    </source>
</evidence>
<dbReference type="InterPro" id="IPR001100">
    <property type="entry name" value="Pyr_nuc-diS_OxRdtase"/>
</dbReference>
<dbReference type="PANTHER" id="PTHR43014">
    <property type="entry name" value="MERCURIC REDUCTASE"/>
    <property type="match status" value="1"/>
</dbReference>
<dbReference type="Pfam" id="PF02852">
    <property type="entry name" value="Pyr_redox_dim"/>
    <property type="match status" value="1"/>
</dbReference>
<keyword evidence="5" id="KW-0521">NADP</keyword>
<organism evidence="12 13">
    <name type="scientific">Acidianus hospitalis</name>
    <dbReference type="NCBI Taxonomy" id="563177"/>
    <lineage>
        <taxon>Archaea</taxon>
        <taxon>Thermoproteota</taxon>
        <taxon>Thermoprotei</taxon>
        <taxon>Sulfolobales</taxon>
        <taxon>Sulfolobaceae</taxon>
        <taxon>Acidianus</taxon>
    </lineage>
</organism>
<dbReference type="SUPFAM" id="SSF51905">
    <property type="entry name" value="FAD/NAD(P)-binding domain"/>
    <property type="match status" value="1"/>
</dbReference>
<comment type="similarity">
    <text evidence="2 9">Belongs to the class-I pyridine nucleotide-disulfide oxidoreductase family.</text>
</comment>
<dbReference type="InterPro" id="IPR023753">
    <property type="entry name" value="FAD/NAD-binding_dom"/>
</dbReference>
<evidence type="ECO:0000256" key="5">
    <source>
        <dbReference type="ARBA" id="ARBA00022857"/>
    </source>
</evidence>
<gene>
    <name evidence="12" type="ORF">DDW13_04480</name>
</gene>
<proteinExistence type="inferred from homology"/>
<dbReference type="InterPro" id="IPR016156">
    <property type="entry name" value="FAD/NAD-linked_Rdtase_dimer_sf"/>
</dbReference>
<dbReference type="Gene3D" id="3.50.50.60">
    <property type="entry name" value="FAD/NAD(P)-binding domain"/>
    <property type="match status" value="2"/>
</dbReference>
<dbReference type="InterPro" id="IPR012999">
    <property type="entry name" value="Pyr_OxRdtase_I_AS"/>
</dbReference>
<evidence type="ECO:0000259" key="10">
    <source>
        <dbReference type="Pfam" id="PF02852"/>
    </source>
</evidence>
<evidence type="ECO:0000256" key="7">
    <source>
        <dbReference type="ARBA" id="ARBA00023157"/>
    </source>
</evidence>
<dbReference type="Pfam" id="PF07992">
    <property type="entry name" value="Pyr_redox_2"/>
    <property type="match status" value="1"/>
</dbReference>
<evidence type="ECO:0000256" key="4">
    <source>
        <dbReference type="ARBA" id="ARBA00022827"/>
    </source>
</evidence>
<evidence type="ECO:0000313" key="13">
    <source>
        <dbReference type="Proteomes" id="UP000245638"/>
    </source>
</evidence>
<name>A0A2T9X6L9_9CREN</name>
<dbReference type="InterPro" id="IPR036188">
    <property type="entry name" value="FAD/NAD-bd_sf"/>
</dbReference>
<evidence type="ECO:0000256" key="1">
    <source>
        <dbReference type="ARBA" id="ARBA00001974"/>
    </source>
</evidence>
<dbReference type="PROSITE" id="PS00076">
    <property type="entry name" value="PYRIDINE_REDOX_1"/>
    <property type="match status" value="1"/>
</dbReference>
<dbReference type="InterPro" id="IPR004099">
    <property type="entry name" value="Pyr_nucl-diS_OxRdtase_dimer"/>
</dbReference>
<keyword evidence="7" id="KW-1015">Disulfide bond</keyword>
<feature type="domain" description="Pyridine nucleotide-disulphide oxidoreductase dimerisation" evidence="10">
    <location>
        <begin position="326"/>
        <end position="425"/>
    </location>
</feature>
<dbReference type="EMBL" id="QEFD01000133">
    <property type="protein sequence ID" value="PVU75729.1"/>
    <property type="molecule type" value="Genomic_DNA"/>
</dbReference>
<evidence type="ECO:0000256" key="9">
    <source>
        <dbReference type="RuleBase" id="RU003691"/>
    </source>
</evidence>
<dbReference type="PRINTS" id="PR00368">
    <property type="entry name" value="FADPNR"/>
</dbReference>
<accession>A0A2T9X6L9</accession>
<dbReference type="Gene3D" id="3.30.390.30">
    <property type="match status" value="1"/>
</dbReference>
<evidence type="ECO:0000259" key="11">
    <source>
        <dbReference type="Pfam" id="PF07992"/>
    </source>
</evidence>
<keyword evidence="4 9" id="KW-0274">FAD</keyword>
<keyword evidence="3 9" id="KW-0285">Flavoprotein</keyword>
<evidence type="ECO:0000256" key="3">
    <source>
        <dbReference type="ARBA" id="ARBA00022630"/>
    </source>
</evidence>
<dbReference type="PRINTS" id="PR00411">
    <property type="entry name" value="PNDRDTASEI"/>
</dbReference>
<sequence length="443" mass="48005">MDMYVVIGGGSAGYVAGSVLGREGKEVIVIEKGKFGGVCVNSGCVPSIFLSDISFLFSRLNEIGNYKGLEISVTDSKGNFFSKRNEIIEYLSNAGKELVKNSGAEVIEGEAKIVSPNEVEVEGKRISFDKLIIATGSIPLKPSIKGIERAISEDEAVNLNYVPSSLVVIGGGYAGVEIAQIYARLGSEVTLITRGKVMKYLDEDGQKIIKDSLDWDGVELIENCEVEEIGEHEVVTKKGMRKKGEVVVYATGRKPNFPKGIEKLGIKYNDNGIVVNDLLQTTNSRVYSAGDVIDKEKKVAHVAMLEGIISALNSSGKMERIDYFSVPQVIYTDPQIGIVGDRKLAVKECKFPLSATTRAIIKGLREGYAKIGVDEKGKIVYGEVVADVAEELVNELAIAIKVGMTCKDLALTALVHPSLSESMINACRGFFNLDVDRFKDKNA</sequence>
<comment type="caution">
    <text evidence="12">The sequence shown here is derived from an EMBL/GenBank/DDBJ whole genome shotgun (WGS) entry which is preliminary data.</text>
</comment>
<evidence type="ECO:0000256" key="2">
    <source>
        <dbReference type="ARBA" id="ARBA00007532"/>
    </source>
</evidence>